<dbReference type="InterPro" id="IPR001387">
    <property type="entry name" value="Cro/C1-type_HTH"/>
</dbReference>
<dbReference type="InterPro" id="IPR025877">
    <property type="entry name" value="MobA-like_NTP_Trfase"/>
</dbReference>
<organism evidence="4">
    <name type="scientific">marine metagenome</name>
    <dbReference type="NCBI Taxonomy" id="408172"/>
    <lineage>
        <taxon>unclassified sequences</taxon>
        <taxon>metagenomes</taxon>
        <taxon>ecological metagenomes</taxon>
    </lineage>
</organism>
<dbReference type="SUPFAM" id="SSF47413">
    <property type="entry name" value="lambda repressor-like DNA-binding domains"/>
    <property type="match status" value="1"/>
</dbReference>
<evidence type="ECO:0000256" key="2">
    <source>
        <dbReference type="ARBA" id="ARBA00022695"/>
    </source>
</evidence>
<reference evidence="4" key="1">
    <citation type="submission" date="2018-05" db="EMBL/GenBank/DDBJ databases">
        <authorList>
            <person name="Lanie J.A."/>
            <person name="Ng W.-L."/>
            <person name="Kazmierczak K.M."/>
            <person name="Andrzejewski T.M."/>
            <person name="Davidsen T.M."/>
            <person name="Wayne K.J."/>
            <person name="Tettelin H."/>
            <person name="Glass J.I."/>
            <person name="Rusch D."/>
            <person name="Podicherti R."/>
            <person name="Tsui H.-C.T."/>
            <person name="Winkler M.E."/>
        </authorList>
    </citation>
    <scope>NUCLEOTIDE SEQUENCE</scope>
</reference>
<name>A0A382YGK9_9ZZZZ</name>
<dbReference type="CDD" id="cd00093">
    <property type="entry name" value="HTH_XRE"/>
    <property type="match status" value="1"/>
</dbReference>
<dbReference type="InterPro" id="IPR050065">
    <property type="entry name" value="GlmU-like"/>
</dbReference>
<keyword evidence="2" id="KW-0548">Nucleotidyltransferase</keyword>
<keyword evidence="1" id="KW-0808">Transferase</keyword>
<dbReference type="InterPro" id="IPR010982">
    <property type="entry name" value="Lambda_DNA-bd_dom_sf"/>
</dbReference>
<dbReference type="Gene3D" id="3.90.550.10">
    <property type="entry name" value="Spore Coat Polysaccharide Biosynthesis Protein SpsA, Chain A"/>
    <property type="match status" value="1"/>
</dbReference>
<dbReference type="SMART" id="SM00530">
    <property type="entry name" value="HTH_XRE"/>
    <property type="match status" value="1"/>
</dbReference>
<dbReference type="InterPro" id="IPR029044">
    <property type="entry name" value="Nucleotide-diphossugar_trans"/>
</dbReference>
<dbReference type="PROSITE" id="PS50943">
    <property type="entry name" value="HTH_CROC1"/>
    <property type="match status" value="1"/>
</dbReference>
<dbReference type="Pfam" id="PF12804">
    <property type="entry name" value="NTP_transf_3"/>
    <property type="match status" value="1"/>
</dbReference>
<accession>A0A382YGK9</accession>
<protein>
    <recommendedName>
        <fullName evidence="3">HTH cro/C1-type domain-containing protein</fullName>
    </recommendedName>
</protein>
<dbReference type="PANTHER" id="PTHR43584">
    <property type="entry name" value="NUCLEOTIDYL TRANSFERASE"/>
    <property type="match status" value="1"/>
</dbReference>
<dbReference type="AlphaFoldDB" id="A0A382YGK9"/>
<evidence type="ECO:0000256" key="1">
    <source>
        <dbReference type="ARBA" id="ARBA00022679"/>
    </source>
</evidence>
<dbReference type="PANTHER" id="PTHR43584:SF8">
    <property type="entry name" value="N-ACETYLMURAMATE ALPHA-1-PHOSPHATE URIDYLYLTRANSFERASE"/>
    <property type="match status" value="1"/>
</dbReference>
<dbReference type="EMBL" id="UINC01175555">
    <property type="protein sequence ID" value="SVD82230.1"/>
    <property type="molecule type" value="Genomic_DNA"/>
</dbReference>
<dbReference type="GO" id="GO:0016779">
    <property type="term" value="F:nucleotidyltransferase activity"/>
    <property type="evidence" value="ECO:0007669"/>
    <property type="project" value="UniProtKB-KW"/>
</dbReference>
<evidence type="ECO:0000313" key="4">
    <source>
        <dbReference type="EMBL" id="SVD82230.1"/>
    </source>
</evidence>
<sequence>MKNISNSSDTFGSYIRRLRIKNDIGQRELAKKIGVAPSYLNDMEKNKRTAPRTELIKKLSVILKADLDQLYDLAGNSKKTVAPDIADYVESNPKIVSLLRAAKSSKLSNDEIEELEKKINKSKTKTLIAAAGLGSRLKGHTENLPKCMLDFGGKTLLERQLSVYRECGINNISVVRGYKKNKINYKNIKYFDNKNYEKNNILNSIFYGEEVINGNIIIAYSDILFESN</sequence>
<dbReference type="SUPFAM" id="SSF53448">
    <property type="entry name" value="Nucleotide-diphospho-sugar transferases"/>
    <property type="match status" value="1"/>
</dbReference>
<evidence type="ECO:0000259" key="3">
    <source>
        <dbReference type="PROSITE" id="PS50943"/>
    </source>
</evidence>
<feature type="domain" description="HTH cro/C1-type" evidence="3">
    <location>
        <begin position="15"/>
        <end position="70"/>
    </location>
</feature>
<dbReference type="GO" id="GO:0003677">
    <property type="term" value="F:DNA binding"/>
    <property type="evidence" value="ECO:0007669"/>
    <property type="project" value="InterPro"/>
</dbReference>
<feature type="non-terminal residue" evidence="4">
    <location>
        <position position="228"/>
    </location>
</feature>
<dbReference type="Gene3D" id="1.10.260.40">
    <property type="entry name" value="lambda repressor-like DNA-binding domains"/>
    <property type="match status" value="1"/>
</dbReference>
<proteinExistence type="predicted"/>
<gene>
    <name evidence="4" type="ORF">METZ01_LOCUS435084</name>
</gene>
<dbReference type="Pfam" id="PF01381">
    <property type="entry name" value="HTH_3"/>
    <property type="match status" value="1"/>
</dbReference>